<dbReference type="RefSeq" id="WP_188464014.1">
    <property type="nucleotide sequence ID" value="NZ_BMFQ01000002.1"/>
</dbReference>
<evidence type="ECO:0000259" key="2">
    <source>
        <dbReference type="Pfam" id="PF18962"/>
    </source>
</evidence>
<dbReference type="InterPro" id="IPR026444">
    <property type="entry name" value="Secre_tail"/>
</dbReference>
<feature type="domain" description="Secretion system C-terminal sorting" evidence="2">
    <location>
        <begin position="387"/>
        <end position="449"/>
    </location>
</feature>
<reference evidence="3" key="1">
    <citation type="journal article" date="2014" name="Int. J. Syst. Evol. Microbiol.">
        <title>Complete genome sequence of Corynebacterium casei LMG S-19264T (=DSM 44701T), isolated from a smear-ripened cheese.</title>
        <authorList>
            <consortium name="US DOE Joint Genome Institute (JGI-PGF)"/>
            <person name="Walter F."/>
            <person name="Albersmeier A."/>
            <person name="Kalinowski J."/>
            <person name="Ruckert C."/>
        </authorList>
    </citation>
    <scope>NUCLEOTIDE SEQUENCE</scope>
    <source>
        <strain evidence="3">CGMCC 1.12751</strain>
    </source>
</reference>
<dbReference type="AlphaFoldDB" id="A0A917GHZ1"/>
<dbReference type="Proteomes" id="UP000625976">
    <property type="component" value="Unassembled WGS sequence"/>
</dbReference>
<keyword evidence="4" id="KW-1185">Reference proteome</keyword>
<keyword evidence="1" id="KW-0732">Signal</keyword>
<evidence type="ECO:0000313" key="3">
    <source>
        <dbReference type="EMBL" id="GGG46984.1"/>
    </source>
</evidence>
<dbReference type="Pfam" id="PF18962">
    <property type="entry name" value="Por_Secre_tail"/>
    <property type="match status" value="1"/>
</dbReference>
<comment type="caution">
    <text evidence="3">The sequence shown here is derived from an EMBL/GenBank/DDBJ whole genome shotgun (WGS) entry which is preliminary data.</text>
</comment>
<protein>
    <recommendedName>
        <fullName evidence="2">Secretion system C-terminal sorting domain-containing protein</fullName>
    </recommendedName>
</protein>
<proteinExistence type="predicted"/>
<evidence type="ECO:0000313" key="4">
    <source>
        <dbReference type="Proteomes" id="UP000625976"/>
    </source>
</evidence>
<organism evidence="3 4">
    <name type="scientific">Bizionia arctica</name>
    <dbReference type="NCBI Taxonomy" id="1495645"/>
    <lineage>
        <taxon>Bacteria</taxon>
        <taxon>Pseudomonadati</taxon>
        <taxon>Bacteroidota</taxon>
        <taxon>Flavobacteriia</taxon>
        <taxon>Flavobacteriales</taxon>
        <taxon>Flavobacteriaceae</taxon>
        <taxon>Bizionia</taxon>
    </lineage>
</organism>
<accession>A0A917GHZ1</accession>
<sequence length="456" mass="50524">MNKILFTACLLTGWISMGQDCSYGTMSENSINGSNISTGGAYEYSGATDFDIPFGTLFSVEQVSINVLKGTEDLTYVNVYFLEDLQGKPGEAFQTFENVVPVNQELIFTVENESFDGYTITLDIPVPFDVPKGKYYLQVRAATSDGSNVFWEITDENTTSLGRFDYANFGDEPWFGGFSYYDYVFQVSGTCSDTGEEQPDYGDACAQEHTANNHETGLNLRTGSLADDFFVAENTTFHLNHLKISTLQIGNVVNASIKIRNSVNDAPGDIVYSVENKAPITENFFGYWPYNGFPLDVVAVDLEFEFEPIELAEGHYFVEVSDVVYFQYTDFLAWEAKTTSGIGGSAYESYDGETWTEVSGFNLVFDVSGYCEETLGVEDFASVNVSVYPNPVTDRLHINTLENIQKITLVNALGQSIRSLPSHAEDIAMASLPNGLYILTVELANGKKQTFKIVKH</sequence>
<dbReference type="EMBL" id="BMFQ01000002">
    <property type="protein sequence ID" value="GGG46984.1"/>
    <property type="molecule type" value="Genomic_DNA"/>
</dbReference>
<gene>
    <name evidence="3" type="ORF">GCM10010976_18030</name>
</gene>
<name>A0A917GHZ1_9FLAO</name>
<dbReference type="NCBIfam" id="TIGR04183">
    <property type="entry name" value="Por_Secre_tail"/>
    <property type="match status" value="1"/>
</dbReference>
<reference evidence="3" key="2">
    <citation type="submission" date="2020-09" db="EMBL/GenBank/DDBJ databases">
        <authorList>
            <person name="Sun Q."/>
            <person name="Zhou Y."/>
        </authorList>
    </citation>
    <scope>NUCLEOTIDE SEQUENCE</scope>
    <source>
        <strain evidence="3">CGMCC 1.12751</strain>
    </source>
</reference>
<evidence type="ECO:0000256" key="1">
    <source>
        <dbReference type="ARBA" id="ARBA00022729"/>
    </source>
</evidence>